<dbReference type="InterPro" id="IPR020084">
    <property type="entry name" value="NUDIX_hydrolase_CS"/>
</dbReference>
<evidence type="ECO:0000256" key="1">
    <source>
        <dbReference type="ARBA" id="ARBA00022801"/>
    </source>
</evidence>
<dbReference type="Pfam" id="PF00293">
    <property type="entry name" value="NUDIX"/>
    <property type="match status" value="1"/>
</dbReference>
<organism evidence="3">
    <name type="scientific">Liquorilactobacillus satsumensis</name>
    <dbReference type="NCBI Taxonomy" id="259059"/>
    <lineage>
        <taxon>Bacteria</taxon>
        <taxon>Bacillati</taxon>
        <taxon>Bacillota</taxon>
        <taxon>Bacilli</taxon>
        <taxon>Lactobacillales</taxon>
        <taxon>Lactobacillaceae</taxon>
        <taxon>Liquorilactobacillus</taxon>
    </lineage>
</organism>
<dbReference type="Gene3D" id="3.90.79.10">
    <property type="entry name" value="Nucleoside Triphosphate Pyrophosphohydrolase"/>
    <property type="match status" value="1"/>
</dbReference>
<dbReference type="GO" id="GO:0016787">
    <property type="term" value="F:hydrolase activity"/>
    <property type="evidence" value="ECO:0007669"/>
    <property type="project" value="UniProtKB-KW"/>
</dbReference>
<sequence>MDSKKEVLDAILRLRQQNRPWLNAEKLSQIEQKVTAVPSATLTDRKSALHLSASAVVFNHDKCFFIKHPYLQQILLPAGHVESGESTLECALREFHEETGRRAQATASTPAELLDLNLIYIPSNPVKHEVSHFHVDVRYRLFLASKQPQPPIAELPVYLLGKEQATAEFKGYYELLHKKESGT</sequence>
<dbReference type="GeneID" id="98307842"/>
<dbReference type="SUPFAM" id="SSF55811">
    <property type="entry name" value="Nudix"/>
    <property type="match status" value="1"/>
</dbReference>
<dbReference type="PROSITE" id="PS00893">
    <property type="entry name" value="NUDIX_BOX"/>
    <property type="match status" value="1"/>
</dbReference>
<dbReference type="EMBL" id="KM886870">
    <property type="protein sequence ID" value="AJA34277.1"/>
    <property type="molecule type" value="Genomic_DNA"/>
</dbReference>
<feature type="domain" description="Nudix hydrolase" evidence="2">
    <location>
        <begin position="48"/>
        <end position="183"/>
    </location>
</feature>
<proteinExistence type="predicted"/>
<name>A0A0A7RGA5_9LACO</name>
<dbReference type="InterPro" id="IPR000086">
    <property type="entry name" value="NUDIX_hydrolase_dom"/>
</dbReference>
<dbReference type="PROSITE" id="PS51462">
    <property type="entry name" value="NUDIX"/>
    <property type="match status" value="1"/>
</dbReference>
<dbReference type="AlphaFoldDB" id="A0A0A7RGA5"/>
<dbReference type="RefSeq" id="WP_054756426.1">
    <property type="nucleotide sequence ID" value="NZ_JAGPZG010000010.1"/>
</dbReference>
<keyword evidence="1 3" id="KW-0378">Hydrolase</keyword>
<dbReference type="InterPro" id="IPR015797">
    <property type="entry name" value="NUDIX_hydrolase-like_dom_sf"/>
</dbReference>
<accession>A0A0A7RGA5</accession>
<evidence type="ECO:0000259" key="2">
    <source>
        <dbReference type="PROSITE" id="PS51462"/>
    </source>
</evidence>
<reference evidence="3" key="1">
    <citation type="journal article" date="2014" name="Appl. Environ. Microbiol.">
        <title>Detection and genomic characterization of motility in Lactobacillus curvatus: confirmation of motility in a species outside the Lactobacillus salivarius clade.</title>
        <authorList>
            <person name="Cousin F.J."/>
            <person name="Lynch S.M."/>
            <person name="Harris H.M."/>
            <person name="McCann A."/>
            <person name="Lynch D.B."/>
            <person name="Neville B.A."/>
            <person name="Irisawa T."/>
            <person name="Okada S."/>
            <person name="Endo A."/>
            <person name="O'Toole P.W."/>
        </authorList>
    </citation>
    <scope>NUCLEOTIDE SEQUENCE</scope>
    <source>
        <strain evidence="3">DSM 16230</strain>
    </source>
</reference>
<protein>
    <submittedName>
        <fullName evidence="3">DHNTP pyrophosphohydrolase</fullName>
    </submittedName>
</protein>
<evidence type="ECO:0000313" key="3">
    <source>
        <dbReference type="EMBL" id="AJA34277.1"/>
    </source>
</evidence>